<reference evidence="10" key="1">
    <citation type="submission" date="2020-05" db="EMBL/GenBank/DDBJ databases">
        <authorList>
            <person name="Chiriac C."/>
            <person name="Salcher M."/>
            <person name="Ghai R."/>
            <person name="Kavagutti S V."/>
        </authorList>
    </citation>
    <scope>NUCLEOTIDE SEQUENCE</scope>
</reference>
<keyword evidence="7" id="KW-0012">Acyltransferase</keyword>
<dbReference type="CDD" id="cd07571">
    <property type="entry name" value="ALP_N-acyl_transferase"/>
    <property type="match status" value="1"/>
</dbReference>
<feature type="transmembrane region" description="Helical" evidence="8">
    <location>
        <begin position="272"/>
        <end position="290"/>
    </location>
</feature>
<dbReference type="InterPro" id="IPR004563">
    <property type="entry name" value="Apolipo_AcylTrfase"/>
</dbReference>
<dbReference type="EMBL" id="CAEZTB010000033">
    <property type="protein sequence ID" value="CAB4552937.1"/>
    <property type="molecule type" value="Genomic_DNA"/>
</dbReference>
<dbReference type="Pfam" id="PF00795">
    <property type="entry name" value="CN_hydrolase"/>
    <property type="match status" value="1"/>
</dbReference>
<dbReference type="PANTHER" id="PTHR38686:SF1">
    <property type="entry name" value="APOLIPOPROTEIN N-ACYLTRANSFERASE"/>
    <property type="match status" value="1"/>
</dbReference>
<evidence type="ECO:0000256" key="8">
    <source>
        <dbReference type="SAM" id="Phobius"/>
    </source>
</evidence>
<dbReference type="Gene3D" id="3.60.110.10">
    <property type="entry name" value="Carbon-nitrogen hydrolase"/>
    <property type="match status" value="1"/>
</dbReference>
<dbReference type="PANTHER" id="PTHR38686">
    <property type="entry name" value="APOLIPOPROTEIN N-ACYLTRANSFERASE"/>
    <property type="match status" value="1"/>
</dbReference>
<keyword evidence="2" id="KW-1003">Cell membrane</keyword>
<dbReference type="PROSITE" id="PS50263">
    <property type="entry name" value="CN_HYDROLASE"/>
    <property type="match status" value="1"/>
</dbReference>
<evidence type="ECO:0000256" key="2">
    <source>
        <dbReference type="ARBA" id="ARBA00022475"/>
    </source>
</evidence>
<keyword evidence="6 8" id="KW-0472">Membrane</keyword>
<keyword evidence="4 8" id="KW-0812">Transmembrane</keyword>
<dbReference type="GO" id="GO:0005886">
    <property type="term" value="C:plasma membrane"/>
    <property type="evidence" value="ECO:0007669"/>
    <property type="project" value="UniProtKB-SubCell"/>
</dbReference>
<dbReference type="NCBIfam" id="TIGR00546">
    <property type="entry name" value="lnt"/>
    <property type="match status" value="1"/>
</dbReference>
<evidence type="ECO:0000256" key="5">
    <source>
        <dbReference type="ARBA" id="ARBA00022989"/>
    </source>
</evidence>
<feature type="domain" description="CN hydrolase" evidence="9">
    <location>
        <begin position="10"/>
        <end position="259"/>
    </location>
</feature>
<evidence type="ECO:0000259" key="9">
    <source>
        <dbReference type="PROSITE" id="PS50263"/>
    </source>
</evidence>
<keyword evidence="3" id="KW-0808">Transferase</keyword>
<evidence type="ECO:0000256" key="7">
    <source>
        <dbReference type="ARBA" id="ARBA00023315"/>
    </source>
</evidence>
<sequence length="302" mass="32715">MPTSAESGEITVAAVQGNANAGLFANAEKGTFLKNHLEATTLLADHPLKSEIDLIVWPENASDLNPQVSPLAMTQVTSVVAKYRVPLILGAITESDDVFFNSSLYFDADGVQIDQYDKKRPVPFAEYVPDREFWYQLAPDLIGLVSRDYAFGTRDGIFELGTSPVGVLICFEIAIDDIGRELVAGGAQIILSQTNNADFGRSDETFQQAALARLRAIETGRTVVNISTVGVSRIFLPNGQIVSELPIFEPGVLVEKVPLRTSITPAMAISPYFDLVINLLALALLVSAIGQQVRRRGRGHAV</sequence>
<name>A0A6J6CNS2_9ZZZZ</name>
<dbReference type="GO" id="GO:0042158">
    <property type="term" value="P:lipoprotein biosynthetic process"/>
    <property type="evidence" value="ECO:0007669"/>
    <property type="project" value="InterPro"/>
</dbReference>
<keyword evidence="5 8" id="KW-1133">Transmembrane helix</keyword>
<evidence type="ECO:0000256" key="3">
    <source>
        <dbReference type="ARBA" id="ARBA00022679"/>
    </source>
</evidence>
<dbReference type="SUPFAM" id="SSF56317">
    <property type="entry name" value="Carbon-nitrogen hydrolase"/>
    <property type="match status" value="1"/>
</dbReference>
<evidence type="ECO:0000256" key="4">
    <source>
        <dbReference type="ARBA" id="ARBA00022692"/>
    </source>
</evidence>
<evidence type="ECO:0000256" key="6">
    <source>
        <dbReference type="ARBA" id="ARBA00023136"/>
    </source>
</evidence>
<dbReference type="AlphaFoldDB" id="A0A6J6CNS2"/>
<dbReference type="InterPro" id="IPR003010">
    <property type="entry name" value="C-N_Hydrolase"/>
</dbReference>
<organism evidence="10">
    <name type="scientific">freshwater metagenome</name>
    <dbReference type="NCBI Taxonomy" id="449393"/>
    <lineage>
        <taxon>unclassified sequences</taxon>
        <taxon>metagenomes</taxon>
        <taxon>ecological metagenomes</taxon>
    </lineage>
</organism>
<dbReference type="InterPro" id="IPR036526">
    <property type="entry name" value="C-N_Hydrolase_sf"/>
</dbReference>
<evidence type="ECO:0000313" key="10">
    <source>
        <dbReference type="EMBL" id="CAB4552937.1"/>
    </source>
</evidence>
<evidence type="ECO:0000256" key="1">
    <source>
        <dbReference type="ARBA" id="ARBA00004651"/>
    </source>
</evidence>
<dbReference type="GO" id="GO:0016410">
    <property type="term" value="F:N-acyltransferase activity"/>
    <property type="evidence" value="ECO:0007669"/>
    <property type="project" value="InterPro"/>
</dbReference>
<protein>
    <submittedName>
        <fullName evidence="10">Unannotated protein</fullName>
    </submittedName>
</protein>
<comment type="subcellular location">
    <subcellularLocation>
        <location evidence="1">Cell membrane</location>
        <topology evidence="1">Multi-pass membrane protein</topology>
    </subcellularLocation>
</comment>
<accession>A0A6J6CNS2</accession>
<proteinExistence type="predicted"/>
<gene>
    <name evidence="10" type="ORF">UFOPK1581_00299</name>
</gene>